<evidence type="ECO:0008006" key="5">
    <source>
        <dbReference type="Google" id="ProtNLM"/>
    </source>
</evidence>
<name>A0A9P8I6L9_9PEZI</name>
<dbReference type="Gene3D" id="1.25.40.10">
    <property type="entry name" value="Tetratricopeptide repeat domain"/>
    <property type="match status" value="2"/>
</dbReference>
<dbReference type="InterPro" id="IPR019734">
    <property type="entry name" value="TPR_rpt"/>
</dbReference>
<sequence>MAEAVAVVGLVSSIIQIVDFGSKVVSRLNEFQSSISEVPKTFRDIKIQLPLLINTLKQTQKQADAGHVSEETAKALTPVVDGCLSQVRLLEDILAKALPAKKDSVWNRRFKALSSFIHDGAIQQITVTLERYVQTLTYHQTTQLSKPVPETSQRKPCFMVRFERDPNFIGREDIIEEIDERFKMNQRRVAITGIGGVGKSQIAIEYCYRYRDTHLGDRVFWVHASNSARFEEAYKDIARELALPGLEDPDVDTFQLVIKWLSDDANGPWLMVLDNVDDIEIAFGSSPQISSRQDGQQSETPLVSYLPRNSNSLMIITTRDRRVGERLADRQRPIAVLPFAPADAECLLRYRLPENCKWNEAESAELLEILEFLPLAITQASAFISENEITLVKYLDMLRVDNRSAKGILDKDLFDPWRDLEIRNSVFQTWMLSFDQIRKQKPRAAEILSLMSFLDRQAIPDVLLRNTNEGEIEFITAIGTLKAFSLITEEKKGATFGMHRLVQFSTQVWLELQHMLVEWQGRALEVVSNYCPSDGKYENWTAWRVINPHAQAVLGYAFQSKPCLLKRASILHGEGCYNSVQGQHKVAHSKLIEALEIREKALGHDHTLTLDTVHSLGTLYSKQDKLTEAETMYRRALAGKEKAFGPDHMSTLDSLHSLGTLYSNQDKLTEAEAMYRRALAGREKAFGPDHTSTLDSLHSLGTLYSDQDKLTEAEATYQRALVGKEKALGPDHPSTLDTVHNLGLLYSDQDKLMEAETMCQRALIGYEKVLGPDHTSTLNAVNNLGTLYSKQDKLTEAETLYERALAGFEKVLSPDHTLILAVINNLGLLYSDQGKPAEAEAMYQRALVGCEKVLGPDHTSTLDTAHNLAFLYSMQGKLAEAEALYRRALVGKEKTLGPDHTSTLATVHGLGILYQNQGNQSSQENRVERSL</sequence>
<dbReference type="InterPro" id="IPR011990">
    <property type="entry name" value="TPR-like_helical_dom_sf"/>
</dbReference>
<evidence type="ECO:0000313" key="3">
    <source>
        <dbReference type="EMBL" id="KAH0537438.1"/>
    </source>
</evidence>
<organism evidence="3 4">
    <name type="scientific">Glutinoglossum americanum</name>
    <dbReference type="NCBI Taxonomy" id="1670608"/>
    <lineage>
        <taxon>Eukaryota</taxon>
        <taxon>Fungi</taxon>
        <taxon>Dikarya</taxon>
        <taxon>Ascomycota</taxon>
        <taxon>Pezizomycotina</taxon>
        <taxon>Geoglossomycetes</taxon>
        <taxon>Geoglossales</taxon>
        <taxon>Geoglossaceae</taxon>
        <taxon>Glutinoglossum</taxon>
    </lineage>
</organism>
<dbReference type="EMBL" id="JAGHQL010000145">
    <property type="protein sequence ID" value="KAH0537438.1"/>
    <property type="molecule type" value="Genomic_DNA"/>
</dbReference>
<accession>A0A9P8I6L9</accession>
<dbReference type="Proteomes" id="UP000698800">
    <property type="component" value="Unassembled WGS sequence"/>
</dbReference>
<keyword evidence="4" id="KW-1185">Reference proteome</keyword>
<evidence type="ECO:0000259" key="1">
    <source>
        <dbReference type="Pfam" id="PF17107"/>
    </source>
</evidence>
<dbReference type="PRINTS" id="PR00381">
    <property type="entry name" value="KINESINLIGHT"/>
</dbReference>
<dbReference type="InterPro" id="IPR053137">
    <property type="entry name" value="NLR-like"/>
</dbReference>
<feature type="domain" description="DUF7779" evidence="2">
    <location>
        <begin position="437"/>
        <end position="507"/>
    </location>
</feature>
<gene>
    <name evidence="3" type="ORF">FGG08_005746</name>
</gene>
<dbReference type="InterPro" id="IPR027417">
    <property type="entry name" value="P-loop_NTPase"/>
</dbReference>
<dbReference type="InterPro" id="IPR031352">
    <property type="entry name" value="SesA"/>
</dbReference>
<protein>
    <recommendedName>
        <fullName evidence="5">NACHT-NTPase and P-loop NTPases N-terminal domain-containing protein</fullName>
    </recommendedName>
</protein>
<dbReference type="Pfam" id="PF13424">
    <property type="entry name" value="TPR_12"/>
    <property type="match status" value="4"/>
</dbReference>
<dbReference type="InterPro" id="IPR056681">
    <property type="entry name" value="DUF7779"/>
</dbReference>
<dbReference type="Gene3D" id="3.40.50.300">
    <property type="entry name" value="P-loop containing nucleotide triphosphate hydrolases"/>
    <property type="match status" value="1"/>
</dbReference>
<proteinExistence type="predicted"/>
<evidence type="ECO:0000313" key="4">
    <source>
        <dbReference type="Proteomes" id="UP000698800"/>
    </source>
</evidence>
<comment type="caution">
    <text evidence="3">The sequence shown here is derived from an EMBL/GenBank/DDBJ whole genome shotgun (WGS) entry which is preliminary data.</text>
</comment>
<dbReference type="SUPFAM" id="SSF52540">
    <property type="entry name" value="P-loop containing nucleoside triphosphate hydrolases"/>
    <property type="match status" value="1"/>
</dbReference>
<dbReference type="AlphaFoldDB" id="A0A9P8I6L9"/>
<evidence type="ECO:0000259" key="2">
    <source>
        <dbReference type="Pfam" id="PF25000"/>
    </source>
</evidence>
<dbReference type="Pfam" id="PF17107">
    <property type="entry name" value="SesA"/>
    <property type="match status" value="1"/>
</dbReference>
<feature type="domain" description="NACHT-NTPase and P-loop NTPases N-terminal" evidence="1">
    <location>
        <begin position="11"/>
        <end position="136"/>
    </location>
</feature>
<reference evidence="3" key="1">
    <citation type="submission" date="2021-03" db="EMBL/GenBank/DDBJ databases">
        <title>Comparative genomics and phylogenomic investigation of the class Geoglossomycetes provide insights into ecological specialization and systematics.</title>
        <authorList>
            <person name="Melie T."/>
            <person name="Pirro S."/>
            <person name="Miller A.N."/>
            <person name="Quandt A."/>
        </authorList>
    </citation>
    <scope>NUCLEOTIDE SEQUENCE</scope>
    <source>
        <strain evidence="3">GBOQ0MN5Z8</strain>
    </source>
</reference>
<dbReference type="Pfam" id="PF25000">
    <property type="entry name" value="DUF7779"/>
    <property type="match status" value="1"/>
</dbReference>
<dbReference type="SMART" id="SM00028">
    <property type="entry name" value="TPR"/>
    <property type="match status" value="7"/>
</dbReference>
<dbReference type="PANTHER" id="PTHR46082:SF6">
    <property type="entry name" value="AAA+ ATPASE DOMAIN-CONTAINING PROTEIN-RELATED"/>
    <property type="match status" value="1"/>
</dbReference>
<dbReference type="OrthoDB" id="1658288at2759"/>
<dbReference type="PANTHER" id="PTHR46082">
    <property type="entry name" value="ATP/GTP-BINDING PROTEIN-RELATED"/>
    <property type="match status" value="1"/>
</dbReference>
<dbReference type="SUPFAM" id="SSF48452">
    <property type="entry name" value="TPR-like"/>
    <property type="match status" value="3"/>
</dbReference>